<proteinExistence type="predicted"/>
<dbReference type="Proteomes" id="UP001060085">
    <property type="component" value="Linkage Group LG06"/>
</dbReference>
<evidence type="ECO:0000313" key="2">
    <source>
        <dbReference type="Proteomes" id="UP001060085"/>
    </source>
</evidence>
<gene>
    <name evidence="1" type="ORF">M9H77_26353</name>
</gene>
<sequence length="132" mass="14556">MELKNGPITKAQRRKLKAFEDNAMVGLRVKKGLPSCSSFFHLARTKQGNKLEEKLANPAPTVVDRLLPAPSLEDVNLPRTVGLTLPSPKGLIMSTDGHLPTQSHQGGTSDHIRMYLNETLRSMQQSLEGLTR</sequence>
<organism evidence="1 2">
    <name type="scientific">Catharanthus roseus</name>
    <name type="common">Madagascar periwinkle</name>
    <name type="synonym">Vinca rosea</name>
    <dbReference type="NCBI Taxonomy" id="4058"/>
    <lineage>
        <taxon>Eukaryota</taxon>
        <taxon>Viridiplantae</taxon>
        <taxon>Streptophyta</taxon>
        <taxon>Embryophyta</taxon>
        <taxon>Tracheophyta</taxon>
        <taxon>Spermatophyta</taxon>
        <taxon>Magnoliopsida</taxon>
        <taxon>eudicotyledons</taxon>
        <taxon>Gunneridae</taxon>
        <taxon>Pentapetalae</taxon>
        <taxon>asterids</taxon>
        <taxon>lamiids</taxon>
        <taxon>Gentianales</taxon>
        <taxon>Apocynaceae</taxon>
        <taxon>Rauvolfioideae</taxon>
        <taxon>Vinceae</taxon>
        <taxon>Catharanthinae</taxon>
        <taxon>Catharanthus</taxon>
    </lineage>
</organism>
<accession>A0ACC0ABA3</accession>
<name>A0ACC0ABA3_CATRO</name>
<dbReference type="EMBL" id="CM044706">
    <property type="protein sequence ID" value="KAI5657560.1"/>
    <property type="molecule type" value="Genomic_DNA"/>
</dbReference>
<protein>
    <submittedName>
        <fullName evidence="1">Uncharacterized protein</fullName>
    </submittedName>
</protein>
<keyword evidence="2" id="KW-1185">Reference proteome</keyword>
<reference evidence="2" key="1">
    <citation type="journal article" date="2023" name="Nat. Plants">
        <title>Single-cell RNA sequencing provides a high-resolution roadmap for understanding the multicellular compartmentation of specialized metabolism.</title>
        <authorList>
            <person name="Sun S."/>
            <person name="Shen X."/>
            <person name="Li Y."/>
            <person name="Li Y."/>
            <person name="Wang S."/>
            <person name="Li R."/>
            <person name="Zhang H."/>
            <person name="Shen G."/>
            <person name="Guo B."/>
            <person name="Wei J."/>
            <person name="Xu J."/>
            <person name="St-Pierre B."/>
            <person name="Chen S."/>
            <person name="Sun C."/>
        </authorList>
    </citation>
    <scope>NUCLEOTIDE SEQUENCE [LARGE SCALE GENOMIC DNA]</scope>
</reference>
<evidence type="ECO:0000313" key="1">
    <source>
        <dbReference type="EMBL" id="KAI5657560.1"/>
    </source>
</evidence>
<comment type="caution">
    <text evidence="1">The sequence shown here is derived from an EMBL/GenBank/DDBJ whole genome shotgun (WGS) entry which is preliminary data.</text>
</comment>